<name>A0ABM4BVB8_HYDVU</name>
<dbReference type="PROSITE" id="PS51257">
    <property type="entry name" value="PROKAR_LIPOPROTEIN"/>
    <property type="match status" value="1"/>
</dbReference>
<keyword evidence="1" id="KW-0812">Transmembrane</keyword>
<dbReference type="RefSeq" id="XP_065653143.1">
    <property type="nucleotide sequence ID" value="XM_065797071.1"/>
</dbReference>
<accession>A0ABM4BVB8</accession>
<organism evidence="2 3">
    <name type="scientific">Hydra vulgaris</name>
    <name type="common">Hydra</name>
    <name type="synonym">Hydra attenuata</name>
    <dbReference type="NCBI Taxonomy" id="6087"/>
    <lineage>
        <taxon>Eukaryota</taxon>
        <taxon>Metazoa</taxon>
        <taxon>Cnidaria</taxon>
        <taxon>Hydrozoa</taxon>
        <taxon>Hydroidolina</taxon>
        <taxon>Anthoathecata</taxon>
        <taxon>Aplanulata</taxon>
        <taxon>Hydridae</taxon>
        <taxon>Hydra</taxon>
    </lineage>
</organism>
<gene>
    <name evidence="3" type="primary">LOC136080438</name>
</gene>
<evidence type="ECO:0000313" key="3">
    <source>
        <dbReference type="RefSeq" id="XP_065653143.1"/>
    </source>
</evidence>
<dbReference type="GeneID" id="136080438"/>
<proteinExistence type="predicted"/>
<protein>
    <submittedName>
        <fullName evidence="3">Uncharacterized protein LOC136080438</fullName>
    </submittedName>
</protein>
<keyword evidence="1" id="KW-0472">Membrane</keyword>
<feature type="transmembrane region" description="Helical" evidence="1">
    <location>
        <begin position="7"/>
        <end position="24"/>
    </location>
</feature>
<sequence>METILKLILRVFMLSIFVCLTGFSCQPSLINLEINNEIEKLLGEIKIENIKEKNKEATIEKQTDAKKFLDNTFLKPKPIEKILDIEDNEDDIKTRIETRNRIVREKSELINKLISNHLNRVIQIRDELARRRSLAKSDYRGTVPPGLHDEPL</sequence>
<evidence type="ECO:0000313" key="2">
    <source>
        <dbReference type="Proteomes" id="UP001652625"/>
    </source>
</evidence>
<keyword evidence="2" id="KW-1185">Reference proteome</keyword>
<dbReference type="Proteomes" id="UP001652625">
    <property type="component" value="Chromosome 05"/>
</dbReference>
<keyword evidence="1" id="KW-1133">Transmembrane helix</keyword>
<evidence type="ECO:0000256" key="1">
    <source>
        <dbReference type="SAM" id="Phobius"/>
    </source>
</evidence>
<reference evidence="3" key="1">
    <citation type="submission" date="2025-08" db="UniProtKB">
        <authorList>
            <consortium name="RefSeq"/>
        </authorList>
    </citation>
    <scope>IDENTIFICATION</scope>
</reference>